<protein>
    <submittedName>
        <fullName evidence="2">GLOBIN domain-containing protein</fullName>
    </submittedName>
</protein>
<dbReference type="SUPFAM" id="SSF47027">
    <property type="entry name" value="Acyl-CoA binding protein"/>
    <property type="match status" value="1"/>
</dbReference>
<dbReference type="Proteomes" id="UP000036681">
    <property type="component" value="Unplaced"/>
</dbReference>
<evidence type="ECO:0000313" key="2">
    <source>
        <dbReference type="WBParaSite" id="ALUE_0001614201-mRNA-1"/>
    </source>
</evidence>
<dbReference type="AlphaFoldDB" id="A0A0M3IDN0"/>
<name>A0A0M3IDN0_ASCLU</name>
<keyword evidence="1" id="KW-1185">Reference proteome</keyword>
<dbReference type="GO" id="GO:0000062">
    <property type="term" value="F:fatty-acyl-CoA binding"/>
    <property type="evidence" value="ECO:0007669"/>
    <property type="project" value="InterPro"/>
</dbReference>
<sequence>MVIGYSSKLIDLHAIMRNAWKELGDLSASGAMSAFVSLLDTVCPPFRDFVGEHVQTQRKLAQRFVIHFVNYGCIIGVL</sequence>
<reference evidence="2" key="1">
    <citation type="submission" date="2017-02" db="UniProtKB">
        <authorList>
            <consortium name="WormBaseParasite"/>
        </authorList>
    </citation>
    <scope>IDENTIFICATION</scope>
</reference>
<dbReference type="InterPro" id="IPR035984">
    <property type="entry name" value="Acyl-CoA-binding_sf"/>
</dbReference>
<evidence type="ECO:0000313" key="1">
    <source>
        <dbReference type="Proteomes" id="UP000036681"/>
    </source>
</evidence>
<organism evidence="1 2">
    <name type="scientific">Ascaris lumbricoides</name>
    <name type="common">Giant roundworm</name>
    <dbReference type="NCBI Taxonomy" id="6252"/>
    <lineage>
        <taxon>Eukaryota</taxon>
        <taxon>Metazoa</taxon>
        <taxon>Ecdysozoa</taxon>
        <taxon>Nematoda</taxon>
        <taxon>Chromadorea</taxon>
        <taxon>Rhabditida</taxon>
        <taxon>Spirurina</taxon>
        <taxon>Ascaridomorpha</taxon>
        <taxon>Ascaridoidea</taxon>
        <taxon>Ascarididae</taxon>
        <taxon>Ascaris</taxon>
    </lineage>
</organism>
<dbReference type="WBParaSite" id="ALUE_0001614201-mRNA-1">
    <property type="protein sequence ID" value="ALUE_0001614201-mRNA-1"/>
    <property type="gene ID" value="ALUE_0001614201"/>
</dbReference>
<proteinExistence type="predicted"/>
<accession>A0A0M3IDN0</accession>